<keyword evidence="6 10" id="KW-0418">Kinase</keyword>
<dbReference type="GO" id="GO:0000160">
    <property type="term" value="P:phosphorelay signal transduction system"/>
    <property type="evidence" value="ECO:0007669"/>
    <property type="project" value="UniProtKB-KW"/>
</dbReference>
<dbReference type="RefSeq" id="WP_273133911.1">
    <property type="nucleotide sequence ID" value="NZ_VMRX01000030.1"/>
</dbReference>
<evidence type="ECO:0000256" key="1">
    <source>
        <dbReference type="ARBA" id="ARBA00000085"/>
    </source>
</evidence>
<evidence type="ECO:0000313" key="10">
    <source>
        <dbReference type="EMBL" id="TVT32699.1"/>
    </source>
</evidence>
<keyword evidence="8" id="KW-0902">Two-component regulatory system</keyword>
<keyword evidence="3" id="KW-0597">Phosphoprotein</keyword>
<dbReference type="Pfam" id="PF13589">
    <property type="entry name" value="HATPase_c_3"/>
    <property type="match status" value="1"/>
</dbReference>
<evidence type="ECO:0000259" key="9">
    <source>
        <dbReference type="PROSITE" id="PS50109"/>
    </source>
</evidence>
<name>A0A558B860_9GAMM</name>
<dbReference type="Proteomes" id="UP000319142">
    <property type="component" value="Unassembled WGS sequence"/>
</dbReference>
<evidence type="ECO:0000256" key="3">
    <source>
        <dbReference type="ARBA" id="ARBA00022553"/>
    </source>
</evidence>
<evidence type="ECO:0000256" key="5">
    <source>
        <dbReference type="ARBA" id="ARBA00022741"/>
    </source>
</evidence>
<evidence type="ECO:0000256" key="7">
    <source>
        <dbReference type="ARBA" id="ARBA00022840"/>
    </source>
</evidence>
<dbReference type="InterPro" id="IPR036890">
    <property type="entry name" value="HATPase_C_sf"/>
</dbReference>
<dbReference type="Pfam" id="PF02518">
    <property type="entry name" value="HATPase_c"/>
    <property type="match status" value="1"/>
</dbReference>
<comment type="catalytic activity">
    <reaction evidence="1">
        <text>ATP + protein L-histidine = ADP + protein N-phospho-L-histidine.</text>
        <dbReference type="EC" id="2.7.13.3"/>
    </reaction>
</comment>
<dbReference type="InterPro" id="IPR005467">
    <property type="entry name" value="His_kinase_dom"/>
</dbReference>
<gene>
    <name evidence="10" type="ORF">FHK81_11585</name>
</gene>
<evidence type="ECO:0000256" key="8">
    <source>
        <dbReference type="ARBA" id="ARBA00023012"/>
    </source>
</evidence>
<dbReference type="AlphaFoldDB" id="A0A558B860"/>
<keyword evidence="4" id="KW-0808">Transferase</keyword>
<dbReference type="InterPro" id="IPR003594">
    <property type="entry name" value="HATPase_dom"/>
</dbReference>
<dbReference type="PRINTS" id="PR00344">
    <property type="entry name" value="BCTRLSENSOR"/>
</dbReference>
<dbReference type="PROSITE" id="PS50109">
    <property type="entry name" value="HIS_KIN"/>
    <property type="match status" value="1"/>
</dbReference>
<dbReference type="SUPFAM" id="SSF55874">
    <property type="entry name" value="ATPase domain of HSP90 chaperone/DNA topoisomerase II/histidine kinase"/>
    <property type="match status" value="2"/>
</dbReference>
<dbReference type="Gene3D" id="3.30.565.10">
    <property type="entry name" value="Histidine kinase-like ATPase, C-terminal domain"/>
    <property type="match status" value="2"/>
</dbReference>
<dbReference type="EC" id="2.7.13.3" evidence="2"/>
<evidence type="ECO:0000256" key="2">
    <source>
        <dbReference type="ARBA" id="ARBA00012438"/>
    </source>
</evidence>
<feature type="domain" description="Histidine kinase" evidence="9">
    <location>
        <begin position="578"/>
        <end position="802"/>
    </location>
</feature>
<proteinExistence type="predicted"/>
<dbReference type="SMART" id="SM00387">
    <property type="entry name" value="HATPase_c"/>
    <property type="match status" value="1"/>
</dbReference>
<comment type="caution">
    <text evidence="10">The sequence shown here is derived from an EMBL/GenBank/DDBJ whole genome shotgun (WGS) entry which is preliminary data.</text>
</comment>
<dbReference type="EMBL" id="VMRX01000030">
    <property type="protein sequence ID" value="TVT32699.1"/>
    <property type="molecule type" value="Genomic_DNA"/>
</dbReference>
<reference evidence="10 11" key="1">
    <citation type="submission" date="2019-07" db="EMBL/GenBank/DDBJ databases">
        <title>The pathways for chlorine oxyanion respiration interact through the shared metabolite chlorate.</title>
        <authorList>
            <person name="Barnum T.P."/>
            <person name="Cheng Y."/>
            <person name="Hill K.A."/>
            <person name="Lucas L.N."/>
            <person name="Carlson H.K."/>
            <person name="Coates J.D."/>
        </authorList>
    </citation>
    <scope>NUCLEOTIDE SEQUENCE [LARGE SCALE GENOMIC DNA]</scope>
    <source>
        <strain evidence="10">UCB</strain>
    </source>
</reference>
<accession>A0A558B860</accession>
<dbReference type="PANTHER" id="PTHR43065">
    <property type="entry name" value="SENSOR HISTIDINE KINASE"/>
    <property type="match status" value="1"/>
</dbReference>
<evidence type="ECO:0000313" key="11">
    <source>
        <dbReference type="Proteomes" id="UP000319142"/>
    </source>
</evidence>
<dbReference type="InterPro" id="IPR004358">
    <property type="entry name" value="Sig_transdc_His_kin-like_C"/>
</dbReference>
<protein>
    <recommendedName>
        <fullName evidence="2">histidine kinase</fullName>
        <ecNumber evidence="2">2.7.13.3</ecNumber>
    </recommendedName>
</protein>
<keyword evidence="5" id="KW-0547">Nucleotide-binding</keyword>
<evidence type="ECO:0000256" key="6">
    <source>
        <dbReference type="ARBA" id="ARBA00022777"/>
    </source>
</evidence>
<evidence type="ECO:0000256" key="4">
    <source>
        <dbReference type="ARBA" id="ARBA00022679"/>
    </source>
</evidence>
<sequence length="810" mass="90972">MSAPDQATLSIKQKLIEMLSDDSTDLGDILTLSTELSKLDANNVRFTVDADHISRLGLELVARKETALSEIVKNAYDADADTVYVNFCQDGGRNWLEVVDNGSGMDRKALIDGFMRISTSLKKKAESSERYGRRRAGKKGIGRFATQRLGLKLTVLTKQREDLNCLRVDIDWGRFESDKELISVSNRIYEDTSDALEKNGFSSGTVLLIDNLRDEWTDSQIRRAYRYTSSLLAPFPVSKSFDASVISKPSGPHNNEKVIDPGFSVVMNRVMDGNEVRIIDTAEMYLKHALAELEGWIDEDGYGHWRVKSNYAEYDSGVKGYVTRTLSQYQDRDRFERDDFYFDKVKNVHFKAYYFNPKGISHLPKLLNSIITENLREYGGIRLYRNGFRVLPYGEKYDDWLRLDFHTKARTILPPVANQNFFGFVDISSDSKGEFEEVASREGLLETDSFNQLRDFVSSSILSAIVDFSYALDSTKVFAGEKGYIKKSRQTFKETIEELNESIEELEKSPSAAPAIGSTDVDLLGDGSEKLLSGDEEAGDSKVVPTGLIENIVRSTRAVIDKAEMYRILAGLGLSMAEFTHEVKFSILKVSDSLAKVASHLEENEQNEDLTSSRIAIDNLRAYTSFFETSFQSLSDKEGQLLDLRKLVNDFIGAIEDTKHEDDQININLDLYGADFFSTKAHRANFDSILVNLYSNSKKAIYKNGGKGNILIELMESSETVEMVFSDDGCGISQDAQDKIFQAFFTTNNQTFDAPDSQQMLGMGLGLTIVKEIVEGLDGDIEVVTPRTGYSTAFKVILPKAEEKDIENEF</sequence>
<dbReference type="PANTHER" id="PTHR43065:SF10">
    <property type="entry name" value="PEROXIDE STRESS-ACTIVATED HISTIDINE KINASE MAK3"/>
    <property type="match status" value="1"/>
</dbReference>
<dbReference type="GO" id="GO:0005524">
    <property type="term" value="F:ATP binding"/>
    <property type="evidence" value="ECO:0007669"/>
    <property type="project" value="UniProtKB-KW"/>
</dbReference>
<organism evidence="10 11">
    <name type="scientific">Marinobacter vinifirmus</name>
    <dbReference type="NCBI Taxonomy" id="355591"/>
    <lineage>
        <taxon>Bacteria</taxon>
        <taxon>Pseudomonadati</taxon>
        <taxon>Pseudomonadota</taxon>
        <taxon>Gammaproteobacteria</taxon>
        <taxon>Pseudomonadales</taxon>
        <taxon>Marinobacteraceae</taxon>
        <taxon>Marinobacter</taxon>
    </lineage>
</organism>
<dbReference type="GO" id="GO:0004673">
    <property type="term" value="F:protein histidine kinase activity"/>
    <property type="evidence" value="ECO:0007669"/>
    <property type="project" value="UniProtKB-EC"/>
</dbReference>
<keyword evidence="7" id="KW-0067">ATP-binding</keyword>